<accession>A0AAD7DLK7</accession>
<dbReference type="AlphaFoldDB" id="A0AAD7DLK7"/>
<dbReference type="Proteomes" id="UP001221757">
    <property type="component" value="Unassembled WGS sequence"/>
</dbReference>
<organism evidence="2 3">
    <name type="scientific">Mycena rosella</name>
    <name type="common">Pink bonnet</name>
    <name type="synonym">Agaricus rosellus</name>
    <dbReference type="NCBI Taxonomy" id="1033263"/>
    <lineage>
        <taxon>Eukaryota</taxon>
        <taxon>Fungi</taxon>
        <taxon>Dikarya</taxon>
        <taxon>Basidiomycota</taxon>
        <taxon>Agaricomycotina</taxon>
        <taxon>Agaricomycetes</taxon>
        <taxon>Agaricomycetidae</taxon>
        <taxon>Agaricales</taxon>
        <taxon>Marasmiineae</taxon>
        <taxon>Mycenaceae</taxon>
        <taxon>Mycena</taxon>
    </lineage>
</organism>
<evidence type="ECO:0000313" key="3">
    <source>
        <dbReference type="Proteomes" id="UP001221757"/>
    </source>
</evidence>
<evidence type="ECO:0000313" key="2">
    <source>
        <dbReference type="EMBL" id="KAJ7692419.1"/>
    </source>
</evidence>
<sequence>MHIFKSIAIASTLILGVLAVPVPMWPCPLEHRERYVNNEDWIDSPACAHVAEFSVQPGLINLNDPPRAPNSTTDNFSQGVSKDRHPKYLSSANASNAEVDRSGFMVFREMHVKNEALKNCVVRFGWNSVRQSTCLE</sequence>
<feature type="signal peptide" evidence="1">
    <location>
        <begin position="1"/>
        <end position="19"/>
    </location>
</feature>
<name>A0AAD7DLK7_MYCRO</name>
<dbReference type="EMBL" id="JARKIE010000052">
    <property type="protein sequence ID" value="KAJ7692419.1"/>
    <property type="molecule type" value="Genomic_DNA"/>
</dbReference>
<gene>
    <name evidence="2" type="ORF">B0H17DRAFT_1133147</name>
</gene>
<feature type="chain" id="PRO_5042272494" evidence="1">
    <location>
        <begin position="20"/>
        <end position="136"/>
    </location>
</feature>
<comment type="caution">
    <text evidence="2">The sequence shown here is derived from an EMBL/GenBank/DDBJ whole genome shotgun (WGS) entry which is preliminary data.</text>
</comment>
<protein>
    <submittedName>
        <fullName evidence="2">Uncharacterized protein</fullName>
    </submittedName>
</protein>
<keyword evidence="1" id="KW-0732">Signal</keyword>
<proteinExistence type="predicted"/>
<reference evidence="2" key="1">
    <citation type="submission" date="2023-03" db="EMBL/GenBank/DDBJ databases">
        <title>Massive genome expansion in bonnet fungi (Mycena s.s.) driven by repeated elements and novel gene families across ecological guilds.</title>
        <authorList>
            <consortium name="Lawrence Berkeley National Laboratory"/>
            <person name="Harder C.B."/>
            <person name="Miyauchi S."/>
            <person name="Viragh M."/>
            <person name="Kuo A."/>
            <person name="Thoen E."/>
            <person name="Andreopoulos B."/>
            <person name="Lu D."/>
            <person name="Skrede I."/>
            <person name="Drula E."/>
            <person name="Henrissat B."/>
            <person name="Morin E."/>
            <person name="Kohler A."/>
            <person name="Barry K."/>
            <person name="LaButti K."/>
            <person name="Morin E."/>
            <person name="Salamov A."/>
            <person name="Lipzen A."/>
            <person name="Mereny Z."/>
            <person name="Hegedus B."/>
            <person name="Baldrian P."/>
            <person name="Stursova M."/>
            <person name="Weitz H."/>
            <person name="Taylor A."/>
            <person name="Grigoriev I.V."/>
            <person name="Nagy L.G."/>
            <person name="Martin F."/>
            <person name="Kauserud H."/>
        </authorList>
    </citation>
    <scope>NUCLEOTIDE SEQUENCE</scope>
    <source>
        <strain evidence="2">CBHHK067</strain>
    </source>
</reference>
<keyword evidence="3" id="KW-1185">Reference proteome</keyword>
<evidence type="ECO:0000256" key="1">
    <source>
        <dbReference type="SAM" id="SignalP"/>
    </source>
</evidence>